<keyword evidence="3" id="KW-1185">Reference proteome</keyword>
<feature type="compositionally biased region" description="Low complexity" evidence="1">
    <location>
        <begin position="17"/>
        <end position="32"/>
    </location>
</feature>
<dbReference type="EMBL" id="JACXVP010000010">
    <property type="protein sequence ID" value="KAG5581931.1"/>
    <property type="molecule type" value="Genomic_DNA"/>
</dbReference>
<organism evidence="2 3">
    <name type="scientific">Solanum commersonii</name>
    <name type="common">Commerson's wild potato</name>
    <name type="synonym">Commerson's nightshade</name>
    <dbReference type="NCBI Taxonomy" id="4109"/>
    <lineage>
        <taxon>Eukaryota</taxon>
        <taxon>Viridiplantae</taxon>
        <taxon>Streptophyta</taxon>
        <taxon>Embryophyta</taxon>
        <taxon>Tracheophyta</taxon>
        <taxon>Spermatophyta</taxon>
        <taxon>Magnoliopsida</taxon>
        <taxon>eudicotyledons</taxon>
        <taxon>Gunneridae</taxon>
        <taxon>Pentapetalae</taxon>
        <taxon>asterids</taxon>
        <taxon>lamiids</taxon>
        <taxon>Solanales</taxon>
        <taxon>Solanaceae</taxon>
        <taxon>Solanoideae</taxon>
        <taxon>Solaneae</taxon>
        <taxon>Solanum</taxon>
    </lineage>
</organism>
<sequence length="136" mass="14799">MPSLTLSSPIPWPKPIPIQQQLAAATPASSSSFTKPDDPISSKRSGNRGKTHKLGIEVVLKLVLVPVRCPRKEAKELANSKKGIPVNNVDVDINVNESVGASNMVQGTLDPSNPSGLLTQRKYNKERDRENLAKMY</sequence>
<evidence type="ECO:0000313" key="2">
    <source>
        <dbReference type="EMBL" id="KAG5581931.1"/>
    </source>
</evidence>
<evidence type="ECO:0000313" key="3">
    <source>
        <dbReference type="Proteomes" id="UP000824120"/>
    </source>
</evidence>
<evidence type="ECO:0000256" key="1">
    <source>
        <dbReference type="SAM" id="MobiDB-lite"/>
    </source>
</evidence>
<dbReference type="AlphaFoldDB" id="A0A9J5X1E8"/>
<proteinExistence type="predicted"/>
<accession>A0A9J5X1E8</accession>
<name>A0A9J5X1E8_SOLCO</name>
<protein>
    <submittedName>
        <fullName evidence="2">Uncharacterized protein</fullName>
    </submittedName>
</protein>
<comment type="caution">
    <text evidence="2">The sequence shown here is derived from an EMBL/GenBank/DDBJ whole genome shotgun (WGS) entry which is preliminary data.</text>
</comment>
<feature type="region of interest" description="Disordered" evidence="1">
    <location>
        <begin position="1"/>
        <end position="51"/>
    </location>
</feature>
<dbReference type="Proteomes" id="UP000824120">
    <property type="component" value="Chromosome 10"/>
</dbReference>
<gene>
    <name evidence="2" type="ORF">H5410_052558</name>
</gene>
<reference evidence="2 3" key="1">
    <citation type="submission" date="2020-09" db="EMBL/GenBank/DDBJ databases">
        <title>De no assembly of potato wild relative species, Solanum commersonii.</title>
        <authorList>
            <person name="Cho K."/>
        </authorList>
    </citation>
    <scope>NUCLEOTIDE SEQUENCE [LARGE SCALE GENOMIC DNA]</scope>
    <source>
        <strain evidence="2">LZ3.2</strain>
        <tissue evidence="2">Leaf</tissue>
    </source>
</reference>